<dbReference type="Proteomes" id="UP001324380">
    <property type="component" value="Chromosome"/>
</dbReference>
<dbReference type="InterPro" id="IPR007627">
    <property type="entry name" value="RNA_pol_sigma70_r2"/>
</dbReference>
<feature type="domain" description="RNA polymerase sigma-70 region 2" evidence="5">
    <location>
        <begin position="26"/>
        <end position="93"/>
    </location>
</feature>
<dbReference type="CDD" id="cd06171">
    <property type="entry name" value="Sigma70_r4"/>
    <property type="match status" value="1"/>
</dbReference>
<reference evidence="7 8" key="1">
    <citation type="submission" date="2023-11" db="EMBL/GenBank/DDBJ databases">
        <title>Analysis of the Genomes of Mucilaginibacter gossypii cycad 4 and M. sabulilitoris SNA2: microbes with the potential for plant growth promotion.</title>
        <authorList>
            <person name="Hirsch A.M."/>
            <person name="Humm E."/>
            <person name="Rubbi M."/>
            <person name="Del Vecchio G."/>
            <person name="Ha S.M."/>
            <person name="Pellegrini M."/>
            <person name="Gunsalus R.P."/>
        </authorList>
    </citation>
    <scope>NUCLEOTIDE SEQUENCE [LARGE SCALE GENOMIC DNA]</scope>
    <source>
        <strain evidence="7 8">SNA2</strain>
    </source>
</reference>
<dbReference type="EMBL" id="CP139558">
    <property type="protein sequence ID" value="WPU92023.1"/>
    <property type="molecule type" value="Genomic_DNA"/>
</dbReference>
<evidence type="ECO:0000313" key="8">
    <source>
        <dbReference type="Proteomes" id="UP001324380"/>
    </source>
</evidence>
<dbReference type="InterPro" id="IPR039425">
    <property type="entry name" value="RNA_pol_sigma-70-like"/>
</dbReference>
<dbReference type="InterPro" id="IPR013325">
    <property type="entry name" value="RNA_pol_sigma_r2"/>
</dbReference>
<evidence type="ECO:0000256" key="2">
    <source>
        <dbReference type="ARBA" id="ARBA00023015"/>
    </source>
</evidence>
<evidence type="ECO:0000313" key="7">
    <source>
        <dbReference type="EMBL" id="WPU92023.1"/>
    </source>
</evidence>
<dbReference type="Gene3D" id="1.10.1740.10">
    <property type="match status" value="1"/>
</dbReference>
<feature type="domain" description="RNA polymerase sigma factor 70 region 4 type 2" evidence="6">
    <location>
        <begin position="124"/>
        <end position="175"/>
    </location>
</feature>
<evidence type="ECO:0000259" key="5">
    <source>
        <dbReference type="Pfam" id="PF04542"/>
    </source>
</evidence>
<dbReference type="SUPFAM" id="SSF88946">
    <property type="entry name" value="Sigma2 domain of RNA polymerase sigma factors"/>
    <property type="match status" value="1"/>
</dbReference>
<dbReference type="PANTHER" id="PTHR43133">
    <property type="entry name" value="RNA POLYMERASE ECF-TYPE SIGMA FACTO"/>
    <property type="match status" value="1"/>
</dbReference>
<dbReference type="PANTHER" id="PTHR43133:SF46">
    <property type="entry name" value="RNA POLYMERASE SIGMA-70 FACTOR ECF SUBFAMILY"/>
    <property type="match status" value="1"/>
</dbReference>
<organism evidence="7 8">
    <name type="scientific">Mucilaginibacter sabulilitoris</name>
    <dbReference type="NCBI Taxonomy" id="1173583"/>
    <lineage>
        <taxon>Bacteria</taxon>
        <taxon>Pseudomonadati</taxon>
        <taxon>Bacteroidota</taxon>
        <taxon>Sphingobacteriia</taxon>
        <taxon>Sphingobacteriales</taxon>
        <taxon>Sphingobacteriaceae</taxon>
        <taxon>Mucilaginibacter</taxon>
    </lineage>
</organism>
<accession>A0ABZ0TG87</accession>
<dbReference type="SUPFAM" id="SSF88659">
    <property type="entry name" value="Sigma3 and sigma4 domains of RNA polymerase sigma factors"/>
    <property type="match status" value="1"/>
</dbReference>
<keyword evidence="2" id="KW-0805">Transcription regulation</keyword>
<evidence type="ECO:0000256" key="3">
    <source>
        <dbReference type="ARBA" id="ARBA00023082"/>
    </source>
</evidence>
<dbReference type="InterPro" id="IPR036388">
    <property type="entry name" value="WH-like_DNA-bd_sf"/>
</dbReference>
<evidence type="ECO:0000256" key="1">
    <source>
        <dbReference type="ARBA" id="ARBA00010641"/>
    </source>
</evidence>
<dbReference type="Pfam" id="PF04542">
    <property type="entry name" value="Sigma70_r2"/>
    <property type="match status" value="1"/>
</dbReference>
<sequence>MSIVKGIFTHKSNADGSVENIDLDALFKEYYDRLVYFSLQLIRDKDQAEDIVQDAFIKYWNQREMVMQDKIAIKNFLYSTVRNASLNTIRHNKVVEGYIQQQGGTEPEEPPVIEAIITAEAIAEIHSAVHALPANYKTISVMGFFDGKKNHEIAEELDMSINTVKKQKQRALQLLRMKLTPEMFTWFLMLTLALLK</sequence>
<evidence type="ECO:0000259" key="6">
    <source>
        <dbReference type="Pfam" id="PF08281"/>
    </source>
</evidence>
<dbReference type="Pfam" id="PF08281">
    <property type="entry name" value="Sigma70_r4_2"/>
    <property type="match status" value="1"/>
</dbReference>
<dbReference type="InterPro" id="IPR013249">
    <property type="entry name" value="RNA_pol_sigma70_r4_t2"/>
</dbReference>
<dbReference type="NCBIfam" id="TIGR02985">
    <property type="entry name" value="Sig70_bacteroi1"/>
    <property type="match status" value="1"/>
</dbReference>
<comment type="similarity">
    <text evidence="1">Belongs to the sigma-70 factor family. ECF subfamily.</text>
</comment>
<dbReference type="InterPro" id="IPR014327">
    <property type="entry name" value="RNA_pol_sigma70_bacteroid"/>
</dbReference>
<name>A0ABZ0TG87_9SPHI</name>
<proteinExistence type="inferred from homology"/>
<dbReference type="NCBIfam" id="TIGR02937">
    <property type="entry name" value="sigma70-ECF"/>
    <property type="match status" value="1"/>
</dbReference>
<keyword evidence="8" id="KW-1185">Reference proteome</keyword>
<dbReference type="InterPro" id="IPR014284">
    <property type="entry name" value="RNA_pol_sigma-70_dom"/>
</dbReference>
<dbReference type="RefSeq" id="WP_321561189.1">
    <property type="nucleotide sequence ID" value="NZ_CP139558.1"/>
</dbReference>
<evidence type="ECO:0000256" key="4">
    <source>
        <dbReference type="ARBA" id="ARBA00023163"/>
    </source>
</evidence>
<dbReference type="InterPro" id="IPR013324">
    <property type="entry name" value="RNA_pol_sigma_r3/r4-like"/>
</dbReference>
<keyword evidence="4" id="KW-0804">Transcription</keyword>
<protein>
    <submittedName>
        <fullName evidence="7">RNA polymerase sigma-70 factor</fullName>
    </submittedName>
</protein>
<keyword evidence="3" id="KW-0731">Sigma factor</keyword>
<dbReference type="Gene3D" id="1.10.10.10">
    <property type="entry name" value="Winged helix-like DNA-binding domain superfamily/Winged helix DNA-binding domain"/>
    <property type="match status" value="1"/>
</dbReference>
<gene>
    <name evidence="7" type="ORF">SNE25_22140</name>
</gene>